<dbReference type="InterPro" id="IPR006629">
    <property type="entry name" value="LITAF"/>
</dbReference>
<evidence type="ECO:0000313" key="11">
    <source>
        <dbReference type="Proteomes" id="UP000327468"/>
    </source>
</evidence>
<dbReference type="EMBL" id="VFJC01000027">
    <property type="protein sequence ID" value="KAB5523666.1"/>
    <property type="molecule type" value="Genomic_DNA"/>
</dbReference>
<dbReference type="Pfam" id="PF10601">
    <property type="entry name" value="zf-LITAF-like"/>
    <property type="match status" value="1"/>
</dbReference>
<dbReference type="GO" id="GO:0098560">
    <property type="term" value="C:cytoplasmic side of late endosome membrane"/>
    <property type="evidence" value="ECO:0007669"/>
    <property type="project" value="TreeGrafter"/>
</dbReference>
<evidence type="ECO:0000256" key="1">
    <source>
        <dbReference type="ARBA" id="ARBA00004125"/>
    </source>
</evidence>
<dbReference type="GO" id="GO:0098574">
    <property type="term" value="C:cytoplasmic side of lysosomal membrane"/>
    <property type="evidence" value="ECO:0007669"/>
    <property type="project" value="TreeGrafter"/>
</dbReference>
<feature type="domain" description="LITAF" evidence="9">
    <location>
        <begin position="76"/>
        <end position="159"/>
    </location>
</feature>
<dbReference type="Proteomes" id="UP000327468">
    <property type="component" value="Chromosome 26"/>
</dbReference>
<evidence type="ECO:0000256" key="7">
    <source>
        <dbReference type="ARBA" id="ARBA00023136"/>
    </source>
</evidence>
<dbReference type="PANTHER" id="PTHR23292">
    <property type="entry name" value="LIPOPOLYSACCHARIDE-INDUCED TUMOR NECROSIS FACTOR-ALPHA FACTOR"/>
    <property type="match status" value="1"/>
</dbReference>
<keyword evidence="8" id="KW-1133">Transmembrane helix</keyword>
<dbReference type="InterPro" id="IPR037519">
    <property type="entry name" value="LITAF_fam"/>
</dbReference>
<name>A0A5N5JYC9_PANHP</name>
<dbReference type="PROSITE" id="PS51837">
    <property type="entry name" value="LITAF"/>
    <property type="match status" value="1"/>
</dbReference>
<dbReference type="GO" id="GO:0008270">
    <property type="term" value="F:zinc ion binding"/>
    <property type="evidence" value="ECO:0007669"/>
    <property type="project" value="TreeGrafter"/>
</dbReference>
<comment type="subcellular location">
    <subcellularLocation>
        <location evidence="1">Endosome membrane</location>
        <topology evidence="1">Peripheral membrane protein</topology>
        <orientation evidence="1">Cytoplasmic side</orientation>
    </subcellularLocation>
    <subcellularLocation>
        <location evidence="2">Late endosome membrane</location>
    </subcellularLocation>
    <subcellularLocation>
        <location evidence="3">Lysosome membrane</location>
        <topology evidence="3">Peripheral membrane protein</topology>
        <orientation evidence="3">Cytoplasmic side</orientation>
    </subcellularLocation>
</comment>
<accession>A0A5N5JYC9</accession>
<evidence type="ECO:0000256" key="5">
    <source>
        <dbReference type="ARBA" id="ARBA00022723"/>
    </source>
</evidence>
<dbReference type="GO" id="GO:0005634">
    <property type="term" value="C:nucleus"/>
    <property type="evidence" value="ECO:0007669"/>
    <property type="project" value="TreeGrafter"/>
</dbReference>
<keyword evidence="5" id="KW-0479">Metal-binding</keyword>
<evidence type="ECO:0000256" key="2">
    <source>
        <dbReference type="ARBA" id="ARBA00004414"/>
    </source>
</evidence>
<proteinExistence type="inferred from homology"/>
<comment type="similarity">
    <text evidence="4">Belongs to the CDIP1/LITAF family.</text>
</comment>
<reference evidence="10 11" key="1">
    <citation type="submission" date="2019-06" db="EMBL/GenBank/DDBJ databases">
        <title>A chromosome-scale genome assembly of the striped catfish, Pangasianodon hypophthalmus.</title>
        <authorList>
            <person name="Wen M."/>
            <person name="Zahm M."/>
            <person name="Roques C."/>
            <person name="Cabau C."/>
            <person name="Klopp C."/>
            <person name="Donnadieu C."/>
            <person name="Jouanno E."/>
            <person name="Avarre J.-C."/>
            <person name="Campet M."/>
            <person name="Ha T.T.T."/>
            <person name="Dugue R."/>
            <person name="Lampietro C."/>
            <person name="Louis A."/>
            <person name="Herpin A."/>
            <person name="Echchiki A."/>
            <person name="Berthelot C."/>
            <person name="Parey E."/>
            <person name="Roest-Crollius H."/>
            <person name="Braasch I."/>
            <person name="Postlethwait J."/>
            <person name="Bobe J."/>
            <person name="Montfort J."/>
            <person name="Bouchez O."/>
            <person name="Begum T."/>
            <person name="Schartl M."/>
            <person name="Guiguen Y."/>
        </authorList>
    </citation>
    <scope>NUCLEOTIDE SEQUENCE [LARGE SCALE GENOMIC DNA]</scope>
    <source>
        <strain evidence="10 11">Indonesia</strain>
        <tissue evidence="10">Blood</tissue>
    </source>
</reference>
<keyword evidence="11" id="KW-1185">Reference proteome</keyword>
<gene>
    <name evidence="10" type="ORF">PHYPO_G00155180</name>
</gene>
<keyword evidence="8" id="KW-0812">Transmembrane</keyword>
<dbReference type="SMART" id="SM00714">
    <property type="entry name" value="LITAF"/>
    <property type="match status" value="1"/>
</dbReference>
<evidence type="ECO:0000259" key="9">
    <source>
        <dbReference type="PROSITE" id="PS51837"/>
    </source>
</evidence>
<feature type="transmembrane region" description="Helical" evidence="8">
    <location>
        <begin position="113"/>
        <end position="137"/>
    </location>
</feature>
<keyword evidence="6" id="KW-0862">Zinc</keyword>
<keyword evidence="7 8" id="KW-0472">Membrane</keyword>
<organism evidence="10 11">
    <name type="scientific">Pangasianodon hypophthalmus</name>
    <name type="common">Striped catfish</name>
    <name type="synonym">Helicophagus hypophthalmus</name>
    <dbReference type="NCBI Taxonomy" id="310915"/>
    <lineage>
        <taxon>Eukaryota</taxon>
        <taxon>Metazoa</taxon>
        <taxon>Chordata</taxon>
        <taxon>Craniata</taxon>
        <taxon>Vertebrata</taxon>
        <taxon>Euteleostomi</taxon>
        <taxon>Actinopterygii</taxon>
        <taxon>Neopterygii</taxon>
        <taxon>Teleostei</taxon>
        <taxon>Ostariophysi</taxon>
        <taxon>Siluriformes</taxon>
        <taxon>Pangasiidae</taxon>
        <taxon>Pangasianodon</taxon>
    </lineage>
</organism>
<comment type="caution">
    <text evidence="10">The sequence shown here is derived from an EMBL/GenBank/DDBJ whole genome shotgun (WGS) entry which is preliminary data.</text>
</comment>
<sequence>MSAGLPAQPWKVYLSGTNTQRGSTQSAEVYQYQCILASNFVTTQHGLFQSAPPPVIIEQPPPPVIVQSAPAVAVVQPTGPLVMQAPMKSVPAATTCTFCQQQIVTMTRPVNGLLTWVIAGTLFFFCIWPFCVIPFFITSCKDIEHTCPNCKNVIYIYKPM</sequence>
<evidence type="ECO:0000256" key="4">
    <source>
        <dbReference type="ARBA" id="ARBA00005975"/>
    </source>
</evidence>
<dbReference type="AlphaFoldDB" id="A0A5N5JYC9"/>
<dbReference type="PANTHER" id="PTHR23292:SF48">
    <property type="entry name" value="LIPOPOLYSACCHARIDE-INDUCED TUMOR NECROSIS FACTOR-ALPHA FACTOR HOMOLOG-RELATED"/>
    <property type="match status" value="1"/>
</dbReference>
<protein>
    <recommendedName>
        <fullName evidence="9">LITAF domain-containing protein</fullName>
    </recommendedName>
</protein>
<evidence type="ECO:0000256" key="3">
    <source>
        <dbReference type="ARBA" id="ARBA00004630"/>
    </source>
</evidence>
<evidence type="ECO:0000256" key="6">
    <source>
        <dbReference type="ARBA" id="ARBA00022833"/>
    </source>
</evidence>
<evidence type="ECO:0000313" key="10">
    <source>
        <dbReference type="EMBL" id="KAB5523666.1"/>
    </source>
</evidence>
<evidence type="ECO:0000256" key="8">
    <source>
        <dbReference type="SAM" id="Phobius"/>
    </source>
</evidence>